<name>A0ABT2MYY4_9CYAN</name>
<dbReference type="RefSeq" id="WP_368009402.1">
    <property type="nucleotide sequence ID" value="NZ_JAMXFF010000067.1"/>
</dbReference>
<sequence>MNEQPSKSISEIFEERTLIDRALKVAANRAFLRHKQLGHPIIVWQDGKIVEIPPEEICVDEEYL</sequence>
<reference evidence="1 2" key="1">
    <citation type="journal article" date="2022" name="Front. Microbiol.">
        <title>High genomic differentiation and limited gene flow indicate recent cryptic speciation within the genus Laspinema (cyanobacteria).</title>
        <authorList>
            <person name="Stanojkovic A."/>
            <person name="Skoupy S."/>
            <person name="Skaloud P."/>
            <person name="Dvorak P."/>
        </authorList>
    </citation>
    <scope>NUCLEOTIDE SEQUENCE [LARGE SCALE GENOMIC DNA]</scope>
    <source>
        <strain evidence="1 2">D2a</strain>
    </source>
</reference>
<protein>
    <submittedName>
        <fullName evidence="1">Uncharacterized protein</fullName>
    </submittedName>
</protein>
<accession>A0ABT2MYY4</accession>
<evidence type="ECO:0000313" key="1">
    <source>
        <dbReference type="EMBL" id="MCT7969965.1"/>
    </source>
</evidence>
<keyword evidence="2" id="KW-1185">Reference proteome</keyword>
<gene>
    <name evidence="1" type="ORF">NG799_26995</name>
</gene>
<proteinExistence type="predicted"/>
<dbReference type="EMBL" id="JAMXFF010000067">
    <property type="protein sequence ID" value="MCT7969965.1"/>
    <property type="molecule type" value="Genomic_DNA"/>
</dbReference>
<dbReference type="Proteomes" id="UP001525890">
    <property type="component" value="Unassembled WGS sequence"/>
</dbReference>
<comment type="caution">
    <text evidence="1">The sequence shown here is derived from an EMBL/GenBank/DDBJ whole genome shotgun (WGS) entry which is preliminary data.</text>
</comment>
<evidence type="ECO:0000313" key="2">
    <source>
        <dbReference type="Proteomes" id="UP001525890"/>
    </source>
</evidence>
<organism evidence="1 2">
    <name type="scientific">Laspinema palackyanum D2a</name>
    <dbReference type="NCBI Taxonomy" id="2953684"/>
    <lineage>
        <taxon>Bacteria</taxon>
        <taxon>Bacillati</taxon>
        <taxon>Cyanobacteriota</taxon>
        <taxon>Cyanophyceae</taxon>
        <taxon>Oscillatoriophycideae</taxon>
        <taxon>Oscillatoriales</taxon>
        <taxon>Laspinemataceae</taxon>
        <taxon>Laspinema</taxon>
        <taxon>Laspinema palackyanum</taxon>
    </lineage>
</organism>